<keyword evidence="2" id="KW-1185">Reference proteome</keyword>
<dbReference type="EMBL" id="JARK01001438">
    <property type="protein sequence ID" value="EYC02082.1"/>
    <property type="molecule type" value="Genomic_DNA"/>
</dbReference>
<protein>
    <submittedName>
        <fullName evidence="1">Uncharacterized protein</fullName>
    </submittedName>
</protein>
<accession>A0A016THH2</accession>
<proteinExistence type="predicted"/>
<evidence type="ECO:0000313" key="2">
    <source>
        <dbReference type="Proteomes" id="UP000024635"/>
    </source>
</evidence>
<gene>
    <name evidence="1" type="primary">Acey_s0102.g3472</name>
    <name evidence="1" type="ORF">Y032_0102g3472</name>
</gene>
<name>A0A016THH2_9BILA</name>
<reference evidence="2" key="1">
    <citation type="journal article" date="2015" name="Nat. Genet.">
        <title>The genome and transcriptome of the zoonotic hookworm Ancylostoma ceylanicum identify infection-specific gene families.</title>
        <authorList>
            <person name="Schwarz E.M."/>
            <person name="Hu Y."/>
            <person name="Antoshechkin I."/>
            <person name="Miller M.M."/>
            <person name="Sternberg P.W."/>
            <person name="Aroian R.V."/>
        </authorList>
    </citation>
    <scope>NUCLEOTIDE SEQUENCE</scope>
    <source>
        <strain evidence="2">HY135</strain>
    </source>
</reference>
<dbReference type="AlphaFoldDB" id="A0A016THH2"/>
<dbReference type="Proteomes" id="UP000024635">
    <property type="component" value="Unassembled WGS sequence"/>
</dbReference>
<comment type="caution">
    <text evidence="1">The sequence shown here is derived from an EMBL/GenBank/DDBJ whole genome shotgun (WGS) entry which is preliminary data.</text>
</comment>
<evidence type="ECO:0000313" key="1">
    <source>
        <dbReference type="EMBL" id="EYC02082.1"/>
    </source>
</evidence>
<sequence length="102" mass="11420">MRFILQENSFKKHDNTTFGPEGGDSSGMLAGQMNWLLISRAVHHKTMRNLQNCSLFYISRTRFTFQGQVSYHTTVVCSQFPVPASSANPSATKIVVNLPLLD</sequence>
<organism evidence="1 2">
    <name type="scientific">Ancylostoma ceylanicum</name>
    <dbReference type="NCBI Taxonomy" id="53326"/>
    <lineage>
        <taxon>Eukaryota</taxon>
        <taxon>Metazoa</taxon>
        <taxon>Ecdysozoa</taxon>
        <taxon>Nematoda</taxon>
        <taxon>Chromadorea</taxon>
        <taxon>Rhabditida</taxon>
        <taxon>Rhabditina</taxon>
        <taxon>Rhabditomorpha</taxon>
        <taxon>Strongyloidea</taxon>
        <taxon>Ancylostomatidae</taxon>
        <taxon>Ancylostomatinae</taxon>
        <taxon>Ancylostoma</taxon>
    </lineage>
</organism>